<dbReference type="EMBL" id="CP151507">
    <property type="protein sequence ID" value="WZN63206.1"/>
    <property type="molecule type" value="Genomic_DNA"/>
</dbReference>
<keyword evidence="4" id="KW-1185">Reference proteome</keyword>
<protein>
    <submittedName>
        <fullName evidence="3">Uncharacterized protein</fullName>
    </submittedName>
</protein>
<evidence type="ECO:0000256" key="2">
    <source>
        <dbReference type="SAM" id="MobiDB-lite"/>
    </source>
</evidence>
<feature type="region of interest" description="Disordered" evidence="2">
    <location>
        <begin position="1"/>
        <end position="78"/>
    </location>
</feature>
<evidence type="ECO:0000256" key="1">
    <source>
        <dbReference type="SAM" id="Coils"/>
    </source>
</evidence>
<evidence type="ECO:0000313" key="4">
    <source>
        <dbReference type="Proteomes" id="UP001472866"/>
    </source>
</evidence>
<reference evidence="3 4" key="1">
    <citation type="submission" date="2024-03" db="EMBL/GenBank/DDBJ databases">
        <title>Complete genome sequence of the green alga Chloropicon roscoffensis RCC1871.</title>
        <authorList>
            <person name="Lemieux C."/>
            <person name="Pombert J.-F."/>
            <person name="Otis C."/>
            <person name="Turmel M."/>
        </authorList>
    </citation>
    <scope>NUCLEOTIDE SEQUENCE [LARGE SCALE GENOMIC DNA]</scope>
    <source>
        <strain evidence="3 4">RCC1871</strain>
    </source>
</reference>
<name>A0AAX4PAU0_9CHLO</name>
<accession>A0AAX4PAU0</accession>
<feature type="coiled-coil region" evidence="1">
    <location>
        <begin position="163"/>
        <end position="190"/>
    </location>
</feature>
<proteinExistence type="predicted"/>
<keyword evidence="1" id="KW-0175">Coiled coil</keyword>
<feature type="compositionally biased region" description="Basic and acidic residues" evidence="2">
    <location>
        <begin position="29"/>
        <end position="42"/>
    </location>
</feature>
<evidence type="ECO:0000313" key="3">
    <source>
        <dbReference type="EMBL" id="WZN63206.1"/>
    </source>
</evidence>
<gene>
    <name evidence="3" type="ORF">HKI87_07g47510</name>
</gene>
<dbReference type="AlphaFoldDB" id="A0AAX4PAU0"/>
<organism evidence="3 4">
    <name type="scientific">Chloropicon roscoffensis</name>
    <dbReference type="NCBI Taxonomy" id="1461544"/>
    <lineage>
        <taxon>Eukaryota</taxon>
        <taxon>Viridiplantae</taxon>
        <taxon>Chlorophyta</taxon>
        <taxon>Chloropicophyceae</taxon>
        <taxon>Chloropicales</taxon>
        <taxon>Chloropicaceae</taxon>
        <taxon>Chloropicon</taxon>
    </lineage>
</organism>
<dbReference type="Proteomes" id="UP001472866">
    <property type="component" value="Chromosome 07"/>
</dbReference>
<sequence>MEVANADGFVFKRRRKEEASTSAKAHKAPRVEEVPARQHDGYRGGARVQEEPEEVGAAYVSSKRQDRGRRASFITEETSFPPYPVGGAVILPADGEDASLDEGEKLVKLCREIASTECRNVSRTFVGKTEEVSHLVYGALQSFEKRVGALVQAGEVKFLSKESRELSTRKQTMKRLVESLEQELKSWNEIEEGGEGEAVAERSYEAEEEMGRNAVKSESLRGQLATAYNETLDKIDVKVNNLCGLVKSVESLCGQTEEYAKDLQTKYHKQAFNPLPHVNSPAALIKSLLKPAV</sequence>